<accession>A0A172UG15</accession>
<dbReference type="InterPro" id="IPR000182">
    <property type="entry name" value="GNAT_dom"/>
</dbReference>
<evidence type="ECO:0000259" key="1">
    <source>
        <dbReference type="PROSITE" id="PS51186"/>
    </source>
</evidence>
<dbReference type="CDD" id="cd04301">
    <property type="entry name" value="NAT_SF"/>
    <property type="match status" value="1"/>
</dbReference>
<feature type="domain" description="N-acetyltransferase" evidence="1">
    <location>
        <begin position="20"/>
        <end position="183"/>
    </location>
</feature>
<name>A0A172UG15_9MYCO</name>
<reference evidence="2 3" key="1">
    <citation type="submission" date="2016-05" db="EMBL/GenBank/DDBJ databases">
        <title>Complete genome sequence of a phthalic acid esters degrading Mycobacterium sp. YC-RL4.</title>
        <authorList>
            <person name="Ren L."/>
            <person name="Fan S."/>
            <person name="Ruth N."/>
            <person name="Jia Y."/>
            <person name="Wang J."/>
            <person name="Qiao C."/>
        </authorList>
    </citation>
    <scope>NUCLEOTIDE SEQUENCE [LARGE SCALE GENOMIC DNA]</scope>
    <source>
        <strain evidence="2 3">YC-RL4</strain>
    </source>
</reference>
<dbReference type="Pfam" id="PF00583">
    <property type="entry name" value="Acetyltransf_1"/>
    <property type="match status" value="1"/>
</dbReference>
<keyword evidence="3" id="KW-1185">Reference proteome</keyword>
<dbReference type="GO" id="GO:0016747">
    <property type="term" value="F:acyltransferase activity, transferring groups other than amino-acyl groups"/>
    <property type="evidence" value="ECO:0007669"/>
    <property type="project" value="InterPro"/>
</dbReference>
<dbReference type="RefSeq" id="WP_067990025.1">
    <property type="nucleotide sequence ID" value="NZ_CP015596.1"/>
</dbReference>
<dbReference type="PROSITE" id="PS51186">
    <property type="entry name" value="GNAT"/>
    <property type="match status" value="1"/>
</dbReference>
<proteinExistence type="predicted"/>
<evidence type="ECO:0000313" key="3">
    <source>
        <dbReference type="Proteomes" id="UP000077143"/>
    </source>
</evidence>
<protein>
    <submittedName>
        <fullName evidence="2">Aminoglycoside 2'-N-acetyltransferase</fullName>
    </submittedName>
</protein>
<gene>
    <name evidence="2" type="ORF">A7U43_00890</name>
</gene>
<dbReference type="OrthoDB" id="70281at2"/>
<sequence>MRSHSHSQGAVREVHTARLIHTADLDAETREDARRMVVDAFGTDDDGDPGAAFGDADWEHALGGMHALICRHGAIIAHGAVVQRRLLYRGKALRCGYIEAVAVRADWRGQGLATAVMDALEQVLRGAYQLGALSASEAGLALYLPRGWQQWNGPTSVLAPTGIRRTPEDDGGVHVLPISVELDTSTELTCDWRDGDVW</sequence>
<evidence type="ECO:0000313" key="2">
    <source>
        <dbReference type="EMBL" id="ANE78079.1"/>
    </source>
</evidence>
<dbReference type="EMBL" id="CP015596">
    <property type="protein sequence ID" value="ANE78079.1"/>
    <property type="molecule type" value="Genomic_DNA"/>
</dbReference>
<dbReference type="KEGG" id="madi:A7U43_00890"/>
<dbReference type="Proteomes" id="UP000077143">
    <property type="component" value="Chromosome"/>
</dbReference>
<keyword evidence="2" id="KW-0808">Transferase</keyword>
<dbReference type="STRING" id="1682113.A7U43_00890"/>
<dbReference type="InterPro" id="IPR016181">
    <property type="entry name" value="Acyl_CoA_acyltransferase"/>
</dbReference>
<organism evidence="2 3">
    <name type="scientific">Mycobacterium adipatum</name>
    <dbReference type="NCBI Taxonomy" id="1682113"/>
    <lineage>
        <taxon>Bacteria</taxon>
        <taxon>Bacillati</taxon>
        <taxon>Actinomycetota</taxon>
        <taxon>Actinomycetes</taxon>
        <taxon>Mycobacteriales</taxon>
        <taxon>Mycobacteriaceae</taxon>
        <taxon>Mycobacterium</taxon>
    </lineage>
</organism>
<dbReference type="SUPFAM" id="SSF55729">
    <property type="entry name" value="Acyl-CoA N-acyltransferases (Nat)"/>
    <property type="match status" value="1"/>
</dbReference>
<dbReference type="AlphaFoldDB" id="A0A172UG15"/>
<dbReference type="Gene3D" id="3.40.630.30">
    <property type="match status" value="1"/>
</dbReference>